<evidence type="ECO:0008006" key="3">
    <source>
        <dbReference type="Google" id="ProtNLM"/>
    </source>
</evidence>
<comment type="caution">
    <text evidence="1">The sequence shown here is derived from an EMBL/GenBank/DDBJ whole genome shotgun (WGS) entry which is preliminary data.</text>
</comment>
<keyword evidence="2" id="KW-1185">Reference proteome</keyword>
<sequence>MGDIYACCYLCYAMVDCKSELISRIKSMARGMLRGSLDTRLSRWTKYFYKEAHQAIVNTFLQCSWWKRVWTWQEAVLPLEVLSIAETLTELSDSDLLSINDLHELIFEGMFAELAIYDTLSDEDGRLFKVTVRKLFQTPISTTPIDGIKQMTFTGSISQEISWSRDHCHSHYNAFSTTLFSFKMLLMSFAQSPRQCMDPVDYVYGVLRIFQIDISRKTDPNEVWQLFVTELLKLLSDTERVKIKDDHDRKVVSMYNSDRRSIRQCYPLTVKNMGEVYSCFDIHVLDDVFCKLRNLS</sequence>
<evidence type="ECO:0000313" key="1">
    <source>
        <dbReference type="EMBL" id="CDH49559.1"/>
    </source>
</evidence>
<organism evidence="1 2">
    <name type="scientific">Lichtheimia corymbifera JMRC:FSU:9682</name>
    <dbReference type="NCBI Taxonomy" id="1263082"/>
    <lineage>
        <taxon>Eukaryota</taxon>
        <taxon>Fungi</taxon>
        <taxon>Fungi incertae sedis</taxon>
        <taxon>Mucoromycota</taxon>
        <taxon>Mucoromycotina</taxon>
        <taxon>Mucoromycetes</taxon>
        <taxon>Mucorales</taxon>
        <taxon>Lichtheimiaceae</taxon>
        <taxon>Lichtheimia</taxon>
    </lineage>
</organism>
<gene>
    <name evidence="1" type="ORF">LCOR_01301.1</name>
</gene>
<dbReference type="OrthoDB" id="2157530at2759"/>
<accession>A0A068RHX8</accession>
<name>A0A068RHX8_9FUNG</name>
<dbReference type="Proteomes" id="UP000027586">
    <property type="component" value="Unassembled WGS sequence"/>
</dbReference>
<reference evidence="1" key="1">
    <citation type="submission" date="2013-08" db="EMBL/GenBank/DDBJ databases">
        <title>Gene expansion shapes genome architecture in the human pathogen Lichtheimia corymbifera: an evolutionary genomics analysis in the ancient terrestrial Mucorales (Mucoromycotina).</title>
        <authorList>
            <person name="Schwartze V.U."/>
            <person name="Winter S."/>
            <person name="Shelest E."/>
            <person name="Marcet-Houben M."/>
            <person name="Horn F."/>
            <person name="Wehner S."/>
            <person name="Hoffmann K."/>
            <person name="Riege K."/>
            <person name="Sammeth M."/>
            <person name="Nowrousian M."/>
            <person name="Valiante V."/>
            <person name="Linde J."/>
            <person name="Jacobsen I.D."/>
            <person name="Marz M."/>
            <person name="Brakhage A.A."/>
            <person name="Gabaldon T."/>
            <person name="Bocker S."/>
            <person name="Voigt K."/>
        </authorList>
    </citation>
    <scope>NUCLEOTIDE SEQUENCE [LARGE SCALE GENOMIC DNA]</scope>
    <source>
        <strain evidence="1">FSU 9682</strain>
    </source>
</reference>
<dbReference type="EMBL" id="CBTN010000003">
    <property type="protein sequence ID" value="CDH49559.1"/>
    <property type="molecule type" value="Genomic_DNA"/>
</dbReference>
<protein>
    <recommendedName>
        <fullName evidence="3">Heterokaryon incompatibility domain-containing protein</fullName>
    </recommendedName>
</protein>
<proteinExistence type="predicted"/>
<dbReference type="AlphaFoldDB" id="A0A068RHX8"/>
<evidence type="ECO:0000313" key="2">
    <source>
        <dbReference type="Proteomes" id="UP000027586"/>
    </source>
</evidence>
<dbReference type="VEuPathDB" id="FungiDB:LCOR_01301.1"/>